<feature type="domain" description="F-box" evidence="1">
    <location>
        <begin position="19"/>
        <end position="58"/>
    </location>
</feature>
<organism evidence="2 3">
    <name type="scientific">Hevea brasiliensis</name>
    <name type="common">Para rubber tree</name>
    <name type="synonym">Siphonia brasiliensis</name>
    <dbReference type="NCBI Taxonomy" id="3981"/>
    <lineage>
        <taxon>Eukaryota</taxon>
        <taxon>Viridiplantae</taxon>
        <taxon>Streptophyta</taxon>
        <taxon>Embryophyta</taxon>
        <taxon>Tracheophyta</taxon>
        <taxon>Spermatophyta</taxon>
        <taxon>Magnoliopsida</taxon>
        <taxon>eudicotyledons</taxon>
        <taxon>Gunneridae</taxon>
        <taxon>Pentapetalae</taxon>
        <taxon>rosids</taxon>
        <taxon>fabids</taxon>
        <taxon>Malpighiales</taxon>
        <taxon>Euphorbiaceae</taxon>
        <taxon>Crotonoideae</taxon>
        <taxon>Micrandreae</taxon>
        <taxon>Hevea</taxon>
    </lineage>
</organism>
<evidence type="ECO:0000313" key="3">
    <source>
        <dbReference type="Proteomes" id="UP000467840"/>
    </source>
</evidence>
<dbReference type="PANTHER" id="PTHR39741">
    <property type="entry name" value="F-BOX DOMAIN CONTAINING PROTEIN, EXPRESSED"/>
    <property type="match status" value="1"/>
</dbReference>
<dbReference type="Pfam" id="PF12937">
    <property type="entry name" value="F-box-like"/>
    <property type="match status" value="1"/>
</dbReference>
<name>A0A6A6MTN9_HEVBR</name>
<comment type="caution">
    <text evidence="2">The sequence shown here is derived from an EMBL/GenBank/DDBJ whole genome shotgun (WGS) entry which is preliminary data.</text>
</comment>
<gene>
    <name evidence="2" type="ORF">GH714_040202</name>
</gene>
<dbReference type="InterPro" id="IPR001810">
    <property type="entry name" value="F-box_dom"/>
</dbReference>
<dbReference type="InterPro" id="IPR036047">
    <property type="entry name" value="F-box-like_dom_sf"/>
</dbReference>
<dbReference type="InterPro" id="IPR055336">
    <property type="entry name" value="At4g00755-like"/>
</dbReference>
<protein>
    <recommendedName>
        <fullName evidence="1">F-box domain-containing protein</fullName>
    </recommendedName>
</protein>
<keyword evidence="3" id="KW-1185">Reference proteome</keyword>
<dbReference type="Proteomes" id="UP000467840">
    <property type="component" value="Chromosome 15"/>
</dbReference>
<accession>A0A6A6MTN9</accession>
<proteinExistence type="predicted"/>
<dbReference type="EMBL" id="JAAGAX010000005">
    <property type="protein sequence ID" value="KAF2315676.1"/>
    <property type="molecule type" value="Genomic_DNA"/>
</dbReference>
<reference evidence="2 3" key="1">
    <citation type="journal article" date="2020" name="Mol. Plant">
        <title>The Chromosome-Based Rubber Tree Genome Provides New Insights into Spurge Genome Evolution and Rubber Biosynthesis.</title>
        <authorList>
            <person name="Liu J."/>
            <person name="Shi C."/>
            <person name="Shi C.C."/>
            <person name="Li W."/>
            <person name="Zhang Q.J."/>
            <person name="Zhang Y."/>
            <person name="Li K."/>
            <person name="Lu H.F."/>
            <person name="Shi C."/>
            <person name="Zhu S.T."/>
            <person name="Xiao Z.Y."/>
            <person name="Nan H."/>
            <person name="Yue Y."/>
            <person name="Zhu X.G."/>
            <person name="Wu Y."/>
            <person name="Hong X.N."/>
            <person name="Fan G.Y."/>
            <person name="Tong Y."/>
            <person name="Zhang D."/>
            <person name="Mao C.L."/>
            <person name="Liu Y.L."/>
            <person name="Hao S.J."/>
            <person name="Liu W.Q."/>
            <person name="Lv M.Q."/>
            <person name="Zhang H.B."/>
            <person name="Liu Y."/>
            <person name="Hu-Tang G.R."/>
            <person name="Wang J.P."/>
            <person name="Wang J.H."/>
            <person name="Sun Y.H."/>
            <person name="Ni S.B."/>
            <person name="Chen W.B."/>
            <person name="Zhang X.C."/>
            <person name="Jiao Y.N."/>
            <person name="Eichler E.E."/>
            <person name="Li G.H."/>
            <person name="Liu X."/>
            <person name="Gao L.Z."/>
        </authorList>
    </citation>
    <scope>NUCLEOTIDE SEQUENCE [LARGE SCALE GENOMIC DNA]</scope>
    <source>
        <strain evidence="3">cv. GT1</strain>
        <tissue evidence="2">Leaf</tissue>
    </source>
</reference>
<sequence>MSTMENRGDFVQRIGADMSIEVFLHLDDPSDLARVCSVSSSWRYFVIANGLFKKLCLKLLPEMYSVAHFIEVNNMIEPVRVGQSDCMEWECLKRNHRVYAQLARGLTPILQNDCISEAISASSTDNYPEESIWNTLEPNDKVGHGASYWSSKGQSNPTVPEALVYKFIANLCLITEIHIQPFQDSLCLHISILPVWLPYISSKAVRFRLGHHKFPLQLENNVTVNSAFNHNSMDDKFIWTYTSPEFPMAQAVGRPLSHPFDVEILDPTGKCTLKYSPLRESRGSHKGETCATSRLQMLTVRLMERRKGMGKYDSQYTAWHWASG</sequence>
<dbReference type="PANTHER" id="PTHR39741:SF2">
    <property type="entry name" value="F-BOX DOMAIN-CONTAINING PROTEIN"/>
    <property type="match status" value="1"/>
</dbReference>
<dbReference type="Gene3D" id="1.20.1280.50">
    <property type="match status" value="1"/>
</dbReference>
<evidence type="ECO:0000259" key="1">
    <source>
        <dbReference type="Pfam" id="PF12937"/>
    </source>
</evidence>
<dbReference type="AlphaFoldDB" id="A0A6A6MTN9"/>
<dbReference type="SUPFAM" id="SSF81383">
    <property type="entry name" value="F-box domain"/>
    <property type="match status" value="1"/>
</dbReference>
<evidence type="ECO:0000313" key="2">
    <source>
        <dbReference type="EMBL" id="KAF2315676.1"/>
    </source>
</evidence>